<evidence type="ECO:0000313" key="3">
    <source>
        <dbReference type="EMBL" id="KAK3333125.1"/>
    </source>
</evidence>
<protein>
    <recommendedName>
        <fullName evidence="2">DUF7907 domain-containing protein</fullName>
    </recommendedName>
</protein>
<evidence type="ECO:0000313" key="4">
    <source>
        <dbReference type="Proteomes" id="UP001286456"/>
    </source>
</evidence>
<reference evidence="3" key="2">
    <citation type="submission" date="2023-06" db="EMBL/GenBank/DDBJ databases">
        <authorList>
            <consortium name="Lawrence Berkeley National Laboratory"/>
            <person name="Haridas S."/>
            <person name="Hensen N."/>
            <person name="Bonometti L."/>
            <person name="Westerberg I."/>
            <person name="Brannstrom I.O."/>
            <person name="Guillou S."/>
            <person name="Cros-Aarteil S."/>
            <person name="Calhoun S."/>
            <person name="Kuo A."/>
            <person name="Mondo S."/>
            <person name="Pangilinan J."/>
            <person name="Riley R."/>
            <person name="Labutti K."/>
            <person name="Andreopoulos B."/>
            <person name="Lipzen A."/>
            <person name="Chen C."/>
            <person name="Yanf M."/>
            <person name="Daum C."/>
            <person name="Ng V."/>
            <person name="Clum A."/>
            <person name="Steindorff A."/>
            <person name="Ohm R."/>
            <person name="Martin F."/>
            <person name="Silar P."/>
            <person name="Natvig D."/>
            <person name="Lalanne C."/>
            <person name="Gautier V."/>
            <person name="Ament-Velasquez S.L."/>
            <person name="Kruys A."/>
            <person name="Hutchinson M.I."/>
            <person name="Powell A.J."/>
            <person name="Barry K."/>
            <person name="Miller A.N."/>
            <person name="Grigoriev I.V."/>
            <person name="Debuchy R."/>
            <person name="Gladieux P."/>
            <person name="Thoren M.H."/>
            <person name="Johannesson H."/>
        </authorList>
    </citation>
    <scope>NUCLEOTIDE SEQUENCE</scope>
    <source>
        <strain evidence="3">SMH4131-1</strain>
    </source>
</reference>
<feature type="chain" id="PRO_5041966391" description="DUF7907 domain-containing protein" evidence="1">
    <location>
        <begin position="21"/>
        <end position="187"/>
    </location>
</feature>
<evidence type="ECO:0000256" key="1">
    <source>
        <dbReference type="SAM" id="SignalP"/>
    </source>
</evidence>
<feature type="domain" description="DUF7907" evidence="2">
    <location>
        <begin position="33"/>
        <end position="185"/>
    </location>
</feature>
<dbReference type="Pfam" id="PF25484">
    <property type="entry name" value="DUF7907"/>
    <property type="match status" value="1"/>
</dbReference>
<dbReference type="AlphaFoldDB" id="A0AAE0MI66"/>
<dbReference type="Proteomes" id="UP001286456">
    <property type="component" value="Unassembled WGS sequence"/>
</dbReference>
<organism evidence="3 4">
    <name type="scientific">Cercophora scortea</name>
    <dbReference type="NCBI Taxonomy" id="314031"/>
    <lineage>
        <taxon>Eukaryota</taxon>
        <taxon>Fungi</taxon>
        <taxon>Dikarya</taxon>
        <taxon>Ascomycota</taxon>
        <taxon>Pezizomycotina</taxon>
        <taxon>Sordariomycetes</taxon>
        <taxon>Sordariomycetidae</taxon>
        <taxon>Sordariales</taxon>
        <taxon>Lasiosphaeriaceae</taxon>
        <taxon>Cercophora</taxon>
    </lineage>
</organism>
<keyword evidence="1" id="KW-0732">Signal</keyword>
<name>A0AAE0MI66_9PEZI</name>
<proteinExistence type="predicted"/>
<sequence length="187" mass="20084">MKLLPTLLAVLAPLTLPVQSLSIPRDDPIPPQQTTKLFLKVTSPTNHTTDGMYLSACHIGAAQQTLCLFHADGATPRPNDTSAIFSFNTTVGTDGVPNDAGSGVQGVGWDGDSNQLYVAGTVVDDSTFVPDDRPVPLWPEGGVVKLRQWYACWVLFAPYYYFSLAWVTAGAPHNPTCQAVNVVKVLV</sequence>
<dbReference type="EMBL" id="JAUEPO010000002">
    <property type="protein sequence ID" value="KAK3333125.1"/>
    <property type="molecule type" value="Genomic_DNA"/>
</dbReference>
<feature type="signal peptide" evidence="1">
    <location>
        <begin position="1"/>
        <end position="20"/>
    </location>
</feature>
<reference evidence="3" key="1">
    <citation type="journal article" date="2023" name="Mol. Phylogenet. Evol.">
        <title>Genome-scale phylogeny and comparative genomics of the fungal order Sordariales.</title>
        <authorList>
            <person name="Hensen N."/>
            <person name="Bonometti L."/>
            <person name="Westerberg I."/>
            <person name="Brannstrom I.O."/>
            <person name="Guillou S."/>
            <person name="Cros-Aarteil S."/>
            <person name="Calhoun S."/>
            <person name="Haridas S."/>
            <person name="Kuo A."/>
            <person name="Mondo S."/>
            <person name="Pangilinan J."/>
            <person name="Riley R."/>
            <person name="LaButti K."/>
            <person name="Andreopoulos B."/>
            <person name="Lipzen A."/>
            <person name="Chen C."/>
            <person name="Yan M."/>
            <person name="Daum C."/>
            <person name="Ng V."/>
            <person name="Clum A."/>
            <person name="Steindorff A."/>
            <person name="Ohm R.A."/>
            <person name="Martin F."/>
            <person name="Silar P."/>
            <person name="Natvig D.O."/>
            <person name="Lalanne C."/>
            <person name="Gautier V."/>
            <person name="Ament-Velasquez S.L."/>
            <person name="Kruys A."/>
            <person name="Hutchinson M.I."/>
            <person name="Powell A.J."/>
            <person name="Barry K."/>
            <person name="Miller A.N."/>
            <person name="Grigoriev I.V."/>
            <person name="Debuchy R."/>
            <person name="Gladieux P."/>
            <person name="Hiltunen Thoren M."/>
            <person name="Johannesson H."/>
        </authorList>
    </citation>
    <scope>NUCLEOTIDE SEQUENCE</scope>
    <source>
        <strain evidence="3">SMH4131-1</strain>
    </source>
</reference>
<gene>
    <name evidence="3" type="ORF">B0T19DRAFT_398839</name>
</gene>
<comment type="caution">
    <text evidence="3">The sequence shown here is derived from an EMBL/GenBank/DDBJ whole genome shotgun (WGS) entry which is preliminary data.</text>
</comment>
<dbReference type="InterPro" id="IPR057229">
    <property type="entry name" value="DUF7907"/>
</dbReference>
<keyword evidence="4" id="KW-1185">Reference proteome</keyword>
<evidence type="ECO:0000259" key="2">
    <source>
        <dbReference type="Pfam" id="PF25484"/>
    </source>
</evidence>
<accession>A0AAE0MI66</accession>